<keyword evidence="3" id="KW-1185">Reference proteome</keyword>
<evidence type="ECO:0000256" key="1">
    <source>
        <dbReference type="SAM" id="MobiDB-lite"/>
    </source>
</evidence>
<sequence>MRNIIGRNEGPKQPESDGVPPAPSSPSPSSSQLDCLPPSYRLTELSRLVRPTYIFQNSQIVDGCGGAIASQVERQDYPKSSTNRKPQHFHKILS</sequence>
<organism evidence="2 3">
    <name type="scientific">Lentinula edodes</name>
    <name type="common">Shiitake mushroom</name>
    <name type="synonym">Lentinus edodes</name>
    <dbReference type="NCBI Taxonomy" id="5353"/>
    <lineage>
        <taxon>Eukaryota</taxon>
        <taxon>Fungi</taxon>
        <taxon>Dikarya</taxon>
        <taxon>Basidiomycota</taxon>
        <taxon>Agaricomycotina</taxon>
        <taxon>Agaricomycetes</taxon>
        <taxon>Agaricomycetidae</taxon>
        <taxon>Agaricales</taxon>
        <taxon>Marasmiineae</taxon>
        <taxon>Omphalotaceae</taxon>
        <taxon>Lentinula</taxon>
    </lineage>
</organism>
<evidence type="ECO:0000313" key="3">
    <source>
        <dbReference type="Proteomes" id="UP000188533"/>
    </source>
</evidence>
<comment type="caution">
    <text evidence="2">The sequence shown here is derived from an EMBL/GenBank/DDBJ whole genome shotgun (WGS) entry which is preliminary data.</text>
</comment>
<dbReference type="Proteomes" id="UP000188533">
    <property type="component" value="Unassembled WGS sequence"/>
</dbReference>
<reference evidence="2 3" key="2">
    <citation type="submission" date="2017-02" db="EMBL/GenBank/DDBJ databases">
        <title>A genome survey and senescence transcriptome analysis in Lentinula edodes.</title>
        <authorList>
            <person name="Sakamoto Y."/>
            <person name="Nakade K."/>
            <person name="Sato S."/>
            <person name="Yoshida Y."/>
            <person name="Miyazaki K."/>
            <person name="Natsume S."/>
            <person name="Konno N."/>
        </authorList>
    </citation>
    <scope>NUCLEOTIDE SEQUENCE [LARGE SCALE GENOMIC DNA]</scope>
    <source>
        <strain evidence="2 3">NBRC 111202</strain>
    </source>
</reference>
<accession>A0A1Q3E8H7</accession>
<feature type="region of interest" description="Disordered" evidence="1">
    <location>
        <begin position="1"/>
        <end position="37"/>
    </location>
</feature>
<protein>
    <submittedName>
        <fullName evidence="2">Uncharacterized protein</fullName>
    </submittedName>
</protein>
<name>A0A1Q3E8H7_LENED</name>
<evidence type="ECO:0000313" key="2">
    <source>
        <dbReference type="EMBL" id="GAW03374.1"/>
    </source>
</evidence>
<feature type="region of interest" description="Disordered" evidence="1">
    <location>
        <begin position="72"/>
        <end position="94"/>
    </location>
</feature>
<gene>
    <name evidence="2" type="ORF">LENED_005098</name>
</gene>
<dbReference type="EMBL" id="BDGU01000146">
    <property type="protein sequence ID" value="GAW03374.1"/>
    <property type="molecule type" value="Genomic_DNA"/>
</dbReference>
<feature type="compositionally biased region" description="Low complexity" evidence="1">
    <location>
        <begin position="27"/>
        <end position="37"/>
    </location>
</feature>
<dbReference type="AlphaFoldDB" id="A0A1Q3E8H7"/>
<reference evidence="2 3" key="1">
    <citation type="submission" date="2016-08" db="EMBL/GenBank/DDBJ databases">
        <authorList>
            <consortium name="Lentinula edodes genome sequencing consortium"/>
            <person name="Sakamoto Y."/>
            <person name="Nakade K."/>
            <person name="Sato S."/>
            <person name="Yoshida Y."/>
            <person name="Miyazaki K."/>
            <person name="Natsume S."/>
            <person name="Konno N."/>
        </authorList>
    </citation>
    <scope>NUCLEOTIDE SEQUENCE [LARGE SCALE GENOMIC DNA]</scope>
    <source>
        <strain evidence="2 3">NBRC 111202</strain>
    </source>
</reference>
<proteinExistence type="predicted"/>
<feature type="compositionally biased region" description="Basic residues" evidence="1">
    <location>
        <begin position="85"/>
        <end position="94"/>
    </location>
</feature>